<keyword evidence="2" id="KW-1185">Reference proteome</keyword>
<sequence length="129" mass="15457">MDFHRRGWTSRPRFSCSHPVDFYNLFLDAEMMELIVTETNRYGQQRAEKLGSDFKYTTEDEMRKFFGICLQMGIVRLPRLHDYWSQRPALGGHSHVGHVMVRRRFEELRRSLHVANNDQFDGDKLHKIR</sequence>
<protein>
    <submittedName>
        <fullName evidence="3">DDE_Tnp_1_7 domain-containing protein</fullName>
    </submittedName>
</protein>
<name>A0A7I4Z4X7_HAECO</name>
<organism evidence="2 3">
    <name type="scientific">Haemonchus contortus</name>
    <name type="common">Barber pole worm</name>
    <dbReference type="NCBI Taxonomy" id="6289"/>
    <lineage>
        <taxon>Eukaryota</taxon>
        <taxon>Metazoa</taxon>
        <taxon>Ecdysozoa</taxon>
        <taxon>Nematoda</taxon>
        <taxon>Chromadorea</taxon>
        <taxon>Rhabditida</taxon>
        <taxon>Rhabditina</taxon>
        <taxon>Rhabditomorpha</taxon>
        <taxon>Strongyloidea</taxon>
        <taxon>Trichostrongylidae</taxon>
        <taxon>Haemonchus</taxon>
    </lineage>
</organism>
<evidence type="ECO:0000313" key="2">
    <source>
        <dbReference type="Proteomes" id="UP000025227"/>
    </source>
</evidence>
<reference evidence="3" key="1">
    <citation type="submission" date="2020-12" db="UniProtKB">
        <authorList>
            <consortium name="WormBaseParasite"/>
        </authorList>
    </citation>
    <scope>IDENTIFICATION</scope>
    <source>
        <strain evidence="3">MHco3</strain>
    </source>
</reference>
<dbReference type="WBParaSite" id="HCON_00182910-00001">
    <property type="protein sequence ID" value="HCON_00182910-00001"/>
    <property type="gene ID" value="HCON_00182910"/>
</dbReference>
<dbReference type="PANTHER" id="PTHR46599">
    <property type="entry name" value="PIGGYBAC TRANSPOSABLE ELEMENT-DERIVED PROTEIN 4"/>
    <property type="match status" value="1"/>
</dbReference>
<dbReference type="PANTHER" id="PTHR46599:SF3">
    <property type="entry name" value="PIGGYBAC TRANSPOSABLE ELEMENT-DERIVED PROTEIN 4"/>
    <property type="match status" value="1"/>
</dbReference>
<evidence type="ECO:0000313" key="3">
    <source>
        <dbReference type="WBParaSite" id="HCON_00182910-00001"/>
    </source>
</evidence>
<proteinExistence type="predicted"/>
<evidence type="ECO:0000259" key="1">
    <source>
        <dbReference type="Pfam" id="PF13843"/>
    </source>
</evidence>
<dbReference type="InterPro" id="IPR029526">
    <property type="entry name" value="PGBD"/>
</dbReference>
<dbReference type="AlphaFoldDB" id="A0A7I4Z4X7"/>
<feature type="domain" description="PiggyBac transposable element-derived protein" evidence="1">
    <location>
        <begin position="19"/>
        <end position="129"/>
    </location>
</feature>
<accession>A0A7I4Z4X7</accession>
<dbReference type="Proteomes" id="UP000025227">
    <property type="component" value="Unplaced"/>
</dbReference>
<dbReference type="Pfam" id="PF13843">
    <property type="entry name" value="DDE_Tnp_1_7"/>
    <property type="match status" value="1"/>
</dbReference>
<dbReference type="OrthoDB" id="5810550at2759"/>